<sequence>MTRQQEEPGLEAKLACLCAALIPRFNGEQGEPGGQGEQGAQPVQGIETHMAWVLLGQYRVFKLKKPVRYPFLDFSTPQAREADLREELRLNRRLAPNVYLGLWALQWHQGSLSLLREEHLPAAGQTVDWAIEMRRLPAERMLDRLLVKAAPAAAELEGLLDLLVNFYRRADVVKISADAYLQRQYAALADSRRVLALPRFGLPGIGALCYRFEQALDKHADWLRARVQAGRIIDAHGDLRPEHICLSTPPVVIDALEFDASLRELDVFDELSYLSLECAVQGAPDLGPALLSRCAQLLGDHPPLGLIKLYTVQRALLRARLSAAHLLEAETRTPGKWMPQAVQYLRHATAALDELAEQGDRLL</sequence>
<organism evidence="1 2">
    <name type="scientific">Roseateles oligotrophus</name>
    <dbReference type="NCBI Taxonomy" id="1769250"/>
    <lineage>
        <taxon>Bacteria</taxon>
        <taxon>Pseudomonadati</taxon>
        <taxon>Pseudomonadota</taxon>
        <taxon>Betaproteobacteria</taxon>
        <taxon>Burkholderiales</taxon>
        <taxon>Sphaerotilaceae</taxon>
        <taxon>Roseateles</taxon>
    </lineage>
</organism>
<evidence type="ECO:0008006" key="3">
    <source>
        <dbReference type="Google" id="ProtNLM"/>
    </source>
</evidence>
<keyword evidence="2" id="KW-1185">Reference proteome</keyword>
<dbReference type="Proteomes" id="UP001209701">
    <property type="component" value="Unassembled WGS sequence"/>
</dbReference>
<dbReference type="RefSeq" id="WP_263573892.1">
    <property type="nucleotide sequence ID" value="NZ_JAJIRN010000014.1"/>
</dbReference>
<protein>
    <recommendedName>
        <fullName evidence="3">Aminoglycoside phosphotransferase family enzyme</fullName>
    </recommendedName>
</protein>
<evidence type="ECO:0000313" key="2">
    <source>
        <dbReference type="Proteomes" id="UP001209701"/>
    </source>
</evidence>
<dbReference type="PANTHER" id="PTHR43883">
    <property type="entry name" value="SLR0207 PROTEIN"/>
    <property type="match status" value="1"/>
</dbReference>
<name>A0ABT2YMM1_9BURK</name>
<proteinExistence type="predicted"/>
<dbReference type="InterPro" id="IPR052732">
    <property type="entry name" value="Cell-binding_unc_protein"/>
</dbReference>
<gene>
    <name evidence="1" type="ORF">LNV07_24750</name>
</gene>
<dbReference type="EMBL" id="JAJIRN010000014">
    <property type="protein sequence ID" value="MCV2371312.1"/>
    <property type="molecule type" value="Genomic_DNA"/>
</dbReference>
<accession>A0ABT2YMM1</accession>
<dbReference type="PANTHER" id="PTHR43883:SF1">
    <property type="entry name" value="GLUCONOKINASE"/>
    <property type="match status" value="1"/>
</dbReference>
<reference evidence="1 2" key="1">
    <citation type="submission" date="2021-11" db="EMBL/GenBank/DDBJ databases">
        <authorList>
            <person name="Liang Q."/>
            <person name="Mou H."/>
            <person name="Liu Z."/>
        </authorList>
    </citation>
    <scope>NUCLEOTIDE SEQUENCE [LARGE SCALE GENOMIC DNA]</scope>
    <source>
        <strain evidence="1 2">CHU3</strain>
    </source>
</reference>
<evidence type="ECO:0000313" key="1">
    <source>
        <dbReference type="EMBL" id="MCV2371312.1"/>
    </source>
</evidence>
<comment type="caution">
    <text evidence="1">The sequence shown here is derived from an EMBL/GenBank/DDBJ whole genome shotgun (WGS) entry which is preliminary data.</text>
</comment>